<dbReference type="PATRIC" id="fig|1227456.3.peg.3036"/>
<dbReference type="InterPro" id="IPR011006">
    <property type="entry name" value="CheY-like_superfamily"/>
</dbReference>
<dbReference type="InterPro" id="IPR001789">
    <property type="entry name" value="Sig_transdc_resp-reg_receiver"/>
</dbReference>
<dbReference type="Pfam" id="PF04967">
    <property type="entry name" value="HTH_10"/>
    <property type="match status" value="1"/>
</dbReference>
<dbReference type="SMART" id="SM00091">
    <property type="entry name" value="PAS"/>
    <property type="match status" value="2"/>
</dbReference>
<dbReference type="Pfam" id="PF15915">
    <property type="entry name" value="BAT"/>
    <property type="match status" value="1"/>
</dbReference>
<dbReference type="SMART" id="SM00086">
    <property type="entry name" value="PAC"/>
    <property type="match status" value="2"/>
</dbReference>
<evidence type="ECO:0000313" key="11">
    <source>
        <dbReference type="Proteomes" id="UP000011625"/>
    </source>
</evidence>
<evidence type="ECO:0000259" key="7">
    <source>
        <dbReference type="PROSITE" id="PS50110"/>
    </source>
</evidence>
<dbReference type="PROSITE" id="PS50113">
    <property type="entry name" value="PAC"/>
    <property type="match status" value="1"/>
</dbReference>
<keyword evidence="2" id="KW-0418">Kinase</keyword>
<dbReference type="Proteomes" id="UP000011625">
    <property type="component" value="Unassembled WGS sequence"/>
</dbReference>
<dbReference type="CDD" id="cd00130">
    <property type="entry name" value="PAS"/>
    <property type="match status" value="2"/>
</dbReference>
<dbReference type="RefSeq" id="WP_005044638.1">
    <property type="nucleotide sequence ID" value="NZ_AOME01000072.1"/>
</dbReference>
<feature type="domain" description="Response regulatory" evidence="7">
    <location>
        <begin position="11"/>
        <end position="125"/>
    </location>
</feature>
<reference evidence="10 11" key="1">
    <citation type="journal article" date="2014" name="PLoS Genet.">
        <title>Phylogenetically driven sequencing of extremely halophilic archaea reveals strategies for static and dynamic osmo-response.</title>
        <authorList>
            <person name="Becker E.A."/>
            <person name="Seitzer P.M."/>
            <person name="Tritt A."/>
            <person name="Larsen D."/>
            <person name="Krusor M."/>
            <person name="Yao A.I."/>
            <person name="Wu D."/>
            <person name="Madern D."/>
            <person name="Eisen J.A."/>
            <person name="Darling A.E."/>
            <person name="Facciotti M.T."/>
        </authorList>
    </citation>
    <scope>NUCLEOTIDE SEQUENCE [LARGE SCALE GENOMIC DNA]</scope>
    <source>
        <strain evidence="10 11">DSM 8989</strain>
    </source>
</reference>
<dbReference type="PROSITE" id="PS50112">
    <property type="entry name" value="PAS"/>
    <property type="match status" value="1"/>
</dbReference>
<keyword evidence="1" id="KW-0808">Transferase</keyword>
<dbReference type="SMART" id="SM00065">
    <property type="entry name" value="GAF"/>
    <property type="match status" value="1"/>
</dbReference>
<evidence type="ECO:0000256" key="1">
    <source>
        <dbReference type="ARBA" id="ARBA00022679"/>
    </source>
</evidence>
<accession>M0N0A5</accession>
<dbReference type="Gene3D" id="3.30.450.20">
    <property type="entry name" value="PAS domain"/>
    <property type="match status" value="2"/>
</dbReference>
<dbReference type="Pfam" id="PF13185">
    <property type="entry name" value="GAF_2"/>
    <property type="match status" value="2"/>
</dbReference>
<evidence type="ECO:0000256" key="6">
    <source>
        <dbReference type="SAM" id="Coils"/>
    </source>
</evidence>
<dbReference type="AlphaFoldDB" id="M0N0A5"/>
<comment type="caution">
    <text evidence="10">The sequence shown here is derived from an EMBL/GenBank/DDBJ whole genome shotgun (WGS) entry which is preliminary data.</text>
</comment>
<dbReference type="PANTHER" id="PTHR34236:SF1">
    <property type="entry name" value="DIMETHYL SULFOXIDE REDUCTASE TRANSCRIPTIONAL ACTIVATOR"/>
    <property type="match status" value="1"/>
</dbReference>
<dbReference type="InterPro" id="IPR000700">
    <property type="entry name" value="PAS-assoc_C"/>
</dbReference>
<protein>
    <submittedName>
        <fullName evidence="10">Putative PAS/PAC sensor protein</fullName>
    </submittedName>
</protein>
<dbReference type="InterPro" id="IPR013656">
    <property type="entry name" value="PAS_4"/>
</dbReference>
<dbReference type="InterPro" id="IPR003018">
    <property type="entry name" value="GAF"/>
</dbReference>
<dbReference type="Gene3D" id="3.30.450.40">
    <property type="match status" value="2"/>
</dbReference>
<feature type="domain" description="PAS" evidence="8">
    <location>
        <begin position="270"/>
        <end position="325"/>
    </location>
</feature>
<dbReference type="InterPro" id="IPR007050">
    <property type="entry name" value="HTH_bacterioopsin"/>
</dbReference>
<dbReference type="InterPro" id="IPR029016">
    <property type="entry name" value="GAF-like_dom_sf"/>
</dbReference>
<organism evidence="10 11">
    <name type="scientific">Halococcus salifodinae DSM 8989</name>
    <dbReference type="NCBI Taxonomy" id="1227456"/>
    <lineage>
        <taxon>Archaea</taxon>
        <taxon>Methanobacteriati</taxon>
        <taxon>Methanobacteriota</taxon>
        <taxon>Stenosarchaea group</taxon>
        <taxon>Halobacteria</taxon>
        <taxon>Halobacteriales</taxon>
        <taxon>Halococcaceae</taxon>
        <taxon>Halococcus</taxon>
    </lineage>
</organism>
<evidence type="ECO:0000259" key="9">
    <source>
        <dbReference type="PROSITE" id="PS50113"/>
    </source>
</evidence>
<sequence length="957" mass="104067">MATAADTLDGSHVLLVGTAEWIAPLADALETHGSSVRTVATADAATAVLDDHPIECVVSEHALDGRTGLDLLRTIRDETATLPVVLCTAAGSEAVASEAIAAGVTDYVAVSDPFESIVEDVLARLGQAIRTADRTDTRRDRARQFDATFHDDRTATWVLDPDGSLRRVNSAARELIGADAGSVVGEPFWTLPWWSGTDRTRAAVERTIQHAIDGRFDSSTVSREREDGTSQTLDLSARPVRDETGAVVSIVVEGVDVTERVSLERDLRESEELHRVTLNNMTDTVLITDDDGAFTYVCPNVHFIFGYTAEEIHDLGSIAGLLGPDLFDRDELAAEGVLKNIECTATDKAGREHTLLVNVREVSIQDGTLLYSCRDITKRKRREEALAGLHTTTRELQYAGTTQEIAQVVVDDAATVLDLDASAVYLFDADENALEPVAVSNGMERLDGPLPTRRADDETIPGHTFVADDARFFDDVHDADRLANEATGIRSGAYIPLGEHGVFIAAAGTVGAFDEILRELTDLLAATAEAALDRVERESRLREQERELQRRNAQLTRLDGLNEIIREIDGALVRAETREEIDRAVCELLTAEDRFAFAWIGDADPTTETLEPRAWAGAEQGYLDSVSFSIGTSEAEEPAGRAAATRELQTVSNVADRLREAPWRSAAITREYLSVLSVPLAHDDFEYGVLTVYAGTANAFDGTARAVLAELGETIASATSAIERKNALLTTANTRLEFETRDSAFVFARLARRSGCSLTYEGGVQRTTDGVYVFVSVTNAAIEDVVAAARNLVSIDEVERIGTDDEAGVLRLRLSQPFLALDLADHGAVLRRATADGETATLVVDVPNSVDVRRIDRLVAEAFADVELLSKRSVDRASSRDLHAAFLDRLTDRQLEVLQTAYYSGYFESPRESTGEEIAATLEISPPAFYRHARTVQRKLFTTLFDDIGVPSAATAD</sequence>
<keyword evidence="6" id="KW-0175">Coiled coil</keyword>
<dbReference type="Pfam" id="PF00072">
    <property type="entry name" value="Response_reg"/>
    <property type="match status" value="1"/>
</dbReference>
<dbReference type="STRING" id="1227456.C450_14983"/>
<evidence type="ECO:0000256" key="3">
    <source>
        <dbReference type="ARBA" id="ARBA00023015"/>
    </source>
</evidence>
<evidence type="ECO:0000256" key="4">
    <source>
        <dbReference type="ARBA" id="ARBA00023163"/>
    </source>
</evidence>
<feature type="coiled-coil region" evidence="6">
    <location>
        <begin position="525"/>
        <end position="594"/>
    </location>
</feature>
<dbReference type="Pfam" id="PF08448">
    <property type="entry name" value="PAS_4"/>
    <property type="match status" value="1"/>
</dbReference>
<dbReference type="GO" id="GO:0000160">
    <property type="term" value="P:phosphorelay signal transduction system"/>
    <property type="evidence" value="ECO:0007669"/>
    <property type="project" value="InterPro"/>
</dbReference>
<dbReference type="InterPro" id="IPR001610">
    <property type="entry name" value="PAC"/>
</dbReference>
<name>M0N0A5_9EURY</name>
<keyword evidence="3" id="KW-0805">Transcription regulation</keyword>
<dbReference type="NCBIfam" id="TIGR00229">
    <property type="entry name" value="sensory_box"/>
    <property type="match status" value="2"/>
</dbReference>
<gene>
    <name evidence="10" type="ORF">C450_14983</name>
</gene>
<dbReference type="SMART" id="SM00448">
    <property type="entry name" value="REC"/>
    <property type="match status" value="1"/>
</dbReference>
<evidence type="ECO:0000256" key="2">
    <source>
        <dbReference type="ARBA" id="ARBA00022777"/>
    </source>
</evidence>
<proteinExistence type="predicted"/>
<dbReference type="PROSITE" id="PS50110">
    <property type="entry name" value="RESPONSE_REGULATORY"/>
    <property type="match status" value="1"/>
</dbReference>
<dbReference type="InterPro" id="IPR031803">
    <property type="entry name" value="BAT_GAF/HTH-assoc"/>
</dbReference>
<dbReference type="GO" id="GO:0016301">
    <property type="term" value="F:kinase activity"/>
    <property type="evidence" value="ECO:0007669"/>
    <property type="project" value="UniProtKB-KW"/>
</dbReference>
<dbReference type="OrthoDB" id="165911at2157"/>
<dbReference type="EMBL" id="AOME01000072">
    <property type="protein sequence ID" value="EMA50499.1"/>
    <property type="molecule type" value="Genomic_DNA"/>
</dbReference>
<dbReference type="SUPFAM" id="SSF55785">
    <property type="entry name" value="PYP-like sensor domain (PAS domain)"/>
    <property type="match status" value="2"/>
</dbReference>
<dbReference type="Gene3D" id="3.40.50.2300">
    <property type="match status" value="1"/>
</dbReference>
<evidence type="ECO:0000259" key="8">
    <source>
        <dbReference type="PROSITE" id="PS50112"/>
    </source>
</evidence>
<dbReference type="InterPro" id="IPR000014">
    <property type="entry name" value="PAS"/>
</dbReference>
<dbReference type="InterPro" id="IPR035965">
    <property type="entry name" value="PAS-like_dom_sf"/>
</dbReference>
<evidence type="ECO:0000313" key="10">
    <source>
        <dbReference type="EMBL" id="EMA50499.1"/>
    </source>
</evidence>
<keyword evidence="4" id="KW-0804">Transcription</keyword>
<evidence type="ECO:0000256" key="5">
    <source>
        <dbReference type="PROSITE-ProRule" id="PRU00169"/>
    </source>
</evidence>
<dbReference type="PANTHER" id="PTHR34236">
    <property type="entry name" value="DIMETHYL SULFOXIDE REDUCTASE TRANSCRIPTIONAL ACTIVATOR"/>
    <property type="match status" value="1"/>
</dbReference>
<comment type="caution">
    <text evidence="5">Lacks conserved residue(s) required for the propagation of feature annotation.</text>
</comment>
<dbReference type="SUPFAM" id="SSF52172">
    <property type="entry name" value="CheY-like"/>
    <property type="match status" value="1"/>
</dbReference>
<dbReference type="SUPFAM" id="SSF55781">
    <property type="entry name" value="GAF domain-like"/>
    <property type="match status" value="2"/>
</dbReference>
<keyword evidence="11" id="KW-1185">Reference proteome</keyword>
<feature type="domain" description="PAC" evidence="9">
    <location>
        <begin position="217"/>
        <end position="269"/>
    </location>
</feature>